<evidence type="ECO:0000313" key="1">
    <source>
        <dbReference type="EMBL" id="KKN44331.1"/>
    </source>
</evidence>
<protein>
    <submittedName>
        <fullName evidence="1">Uncharacterized protein</fullName>
    </submittedName>
</protein>
<dbReference type="EMBL" id="LAZR01001457">
    <property type="protein sequence ID" value="KKN44331.1"/>
    <property type="molecule type" value="Genomic_DNA"/>
</dbReference>
<accession>A0A0F9T5W7</accession>
<dbReference type="AlphaFoldDB" id="A0A0F9T5W7"/>
<gene>
    <name evidence="1" type="ORF">LCGC14_0694330</name>
</gene>
<proteinExistence type="predicted"/>
<sequence>MSTYYLLEKRVVTCSKNLKEKYEEKGFKLIAVDSGWNNSLQLR</sequence>
<name>A0A0F9T5W7_9ZZZZ</name>
<comment type="caution">
    <text evidence="1">The sequence shown here is derived from an EMBL/GenBank/DDBJ whole genome shotgun (WGS) entry which is preliminary data.</text>
</comment>
<organism evidence="1">
    <name type="scientific">marine sediment metagenome</name>
    <dbReference type="NCBI Taxonomy" id="412755"/>
    <lineage>
        <taxon>unclassified sequences</taxon>
        <taxon>metagenomes</taxon>
        <taxon>ecological metagenomes</taxon>
    </lineage>
</organism>
<reference evidence="1" key="1">
    <citation type="journal article" date="2015" name="Nature">
        <title>Complex archaea that bridge the gap between prokaryotes and eukaryotes.</title>
        <authorList>
            <person name="Spang A."/>
            <person name="Saw J.H."/>
            <person name="Jorgensen S.L."/>
            <person name="Zaremba-Niedzwiedzka K."/>
            <person name="Martijn J."/>
            <person name="Lind A.E."/>
            <person name="van Eijk R."/>
            <person name="Schleper C."/>
            <person name="Guy L."/>
            <person name="Ettema T.J."/>
        </authorList>
    </citation>
    <scope>NUCLEOTIDE SEQUENCE</scope>
</reference>